<gene>
    <name evidence="1" type="ORF">E3U43_003696</name>
</gene>
<dbReference type="Proteomes" id="UP000793456">
    <property type="component" value="Chromosome V"/>
</dbReference>
<reference evidence="1" key="1">
    <citation type="submission" date="2018-11" db="EMBL/GenBank/DDBJ databases">
        <title>The sequence and de novo assembly of Larimichthys crocea genome using PacBio and Hi-C technologies.</title>
        <authorList>
            <person name="Xu P."/>
            <person name="Chen B."/>
            <person name="Zhou Z."/>
            <person name="Ke Q."/>
            <person name="Wu Y."/>
            <person name="Bai H."/>
            <person name="Pu F."/>
        </authorList>
    </citation>
    <scope>NUCLEOTIDE SEQUENCE</scope>
    <source>
        <tissue evidence="1">Muscle</tissue>
    </source>
</reference>
<protein>
    <submittedName>
        <fullName evidence="1">Uncharacterized protein</fullName>
    </submittedName>
</protein>
<accession>A0ACD3RJ33</accession>
<comment type="caution">
    <text evidence="1">The sequence shown here is derived from an EMBL/GenBank/DDBJ whole genome shotgun (WGS) entry which is preliminary data.</text>
</comment>
<organism evidence="1 2">
    <name type="scientific">Larimichthys crocea</name>
    <name type="common">Large yellow croaker</name>
    <name type="synonym">Pseudosciaena crocea</name>
    <dbReference type="NCBI Taxonomy" id="215358"/>
    <lineage>
        <taxon>Eukaryota</taxon>
        <taxon>Metazoa</taxon>
        <taxon>Chordata</taxon>
        <taxon>Craniata</taxon>
        <taxon>Vertebrata</taxon>
        <taxon>Euteleostomi</taxon>
        <taxon>Actinopterygii</taxon>
        <taxon>Neopterygii</taxon>
        <taxon>Teleostei</taxon>
        <taxon>Neoteleostei</taxon>
        <taxon>Acanthomorphata</taxon>
        <taxon>Eupercaria</taxon>
        <taxon>Sciaenidae</taxon>
        <taxon>Larimichthys</taxon>
    </lineage>
</organism>
<name>A0ACD3RJ33_LARCR</name>
<dbReference type="EMBL" id="CM011678">
    <property type="protein sequence ID" value="TMS19375.1"/>
    <property type="molecule type" value="Genomic_DNA"/>
</dbReference>
<evidence type="ECO:0000313" key="2">
    <source>
        <dbReference type="Proteomes" id="UP000793456"/>
    </source>
</evidence>
<keyword evidence="2" id="KW-1185">Reference proteome</keyword>
<proteinExistence type="predicted"/>
<evidence type="ECO:0000313" key="1">
    <source>
        <dbReference type="EMBL" id="TMS19375.1"/>
    </source>
</evidence>
<sequence>MTIQQPAGPKDQKSAPTVDRKAVPTAEQKAAPGAEQKVASNVEVNTTPEVPEEKAGQKAEDESSLPKCIGPGCENNAQPDSVYCGNDCILRHAAAAMKSITDVKEPKQKDKAKAQKTKATPKKSGASGKRVQKTSRDESDSEEDHSPDPDEDDEDAHAEEHPPPPATASWSSDHNYIAVTPEKTTPISPTVLNKKSPPKEEKQSEKEPSPAPEKPSPASTTSVKGSKRSPPSRAAKVSSKGKKSSLQTTSSKTSKKPSTPLSKTAAKSKKPGPSPVHTPSPFPPGPVHVTGALRVTKSNFTIPKKQPQPKDAPSHSRSSSRVPSSPSNHSSSSRPSHSAASAPPVSPMPPPPNNQMRQNIRRSLTDILYKRVSDSDDLKMTESEGLFYRVVGGEVSPFRLVRLSAEELLSKEISEWRKPDAPEAQSHSARGHSGQSKLGNRHDSGSHSIDMEDAPPTSDADDQDESPLSSAQPSAVEGNSSSMPDIFSTMLKDTTSEHRTHLFDLNCKICTGQKTEDEPAAKKPKLTKKPETKPPRQELHLSRSGDVPPAGQSQVPTSYQHQDPLAYQQPVPPSYQSNVEPAVPETQSQLYQEDLSMLVPPAPAPAPIAPTVSSVSITRRDPRMARHSSSVTVTYTAPEKPINNNSAESLPAPVSVPVEVGPKAPLPMPPAPPPSAAVSKPAKTSVPEPPLEGETAIFLHGQEKIWKGLINMQSVAKFVTKAYLVSGSFEHLKEDLPDTIHVGGRISPNTVWDYVGKLKTSLSKELCLIRFHPATEEEEVAYVSLFSYFSSRKRFGVVANNNRRIKDLYLIPLGSKDPLPSKLLPFDGPGLEPARPNLLLGLLICQKDRKRAGAPLETEEKRSKTQTKDVDDTSLPKPSASVRAERSMRQSLEIPFSTTPPGSPPSSSSETSSSTVTTSSVLSLLSSVKAPATSTTTGKDSPSSSSSVASSAATATPLQTILNTLFGKKKHDSEASNSPSDHGGELSVPPTMLDPIVQQFAQNFKEKQVEEDEDDRPYDPEEEYDPSKGYNAPKKPVEVLSKPEISKQPPVVANEGDDVAYDPEDDSIFEDVKTLVPGQAKAAAESTTNPQKILESLKKIGDQTFQKQGEQQTSSTGTLPDTLLIQPTKSLLANTQLLQLGKKVEELVKSSSVTPLINQRRDPRQSRDPRHATADRKPSDESEASTLLPDSTPSQPAVQEPQLSSVPELPDISQGQEASLLQEEVKSEMLPFMESDKAEVSIPLLGEAVEPDMEVNYMGEKEEKSEEAEPIKTETEMDKYSIWPNAASILKPGEDSEYDENSQDTPTTSYYNEPANTSAITSTIPVTYSEHSNGRHSVPSHATSFAGVRL</sequence>